<organism evidence="1 2">
    <name type="scientific">Ferrovibrio terrae</name>
    <dbReference type="NCBI Taxonomy" id="2594003"/>
    <lineage>
        <taxon>Bacteria</taxon>
        <taxon>Pseudomonadati</taxon>
        <taxon>Pseudomonadota</taxon>
        <taxon>Alphaproteobacteria</taxon>
        <taxon>Rhodospirillales</taxon>
        <taxon>Rhodospirillaceae</taxon>
        <taxon>Ferrovibrio</taxon>
    </lineage>
</organism>
<reference evidence="1 2" key="1">
    <citation type="submission" date="2019-07" db="EMBL/GenBank/DDBJ databases">
        <title>Genome sequencing for Ferrovibrio sp. K5.</title>
        <authorList>
            <person name="Park S.-J."/>
        </authorList>
    </citation>
    <scope>NUCLEOTIDE SEQUENCE [LARGE SCALE GENOMIC DNA]</scope>
    <source>
        <strain evidence="1 2">K5</strain>
    </source>
</reference>
<evidence type="ECO:0000313" key="2">
    <source>
        <dbReference type="Proteomes" id="UP000317496"/>
    </source>
</evidence>
<proteinExistence type="predicted"/>
<accession>A0A516H3N4</accession>
<dbReference type="AlphaFoldDB" id="A0A516H3N4"/>
<evidence type="ECO:0000313" key="1">
    <source>
        <dbReference type="EMBL" id="QDO98386.1"/>
    </source>
</evidence>
<dbReference type="KEGG" id="fer:FNB15_14380"/>
<name>A0A516H3N4_9PROT</name>
<dbReference type="RefSeq" id="WP_144069367.1">
    <property type="nucleotide sequence ID" value="NZ_CP041636.1"/>
</dbReference>
<dbReference type="EMBL" id="CP041636">
    <property type="protein sequence ID" value="QDO98386.1"/>
    <property type="molecule type" value="Genomic_DNA"/>
</dbReference>
<keyword evidence="2" id="KW-1185">Reference proteome</keyword>
<protein>
    <submittedName>
        <fullName evidence="1">Uncharacterized protein</fullName>
    </submittedName>
</protein>
<dbReference type="Proteomes" id="UP000317496">
    <property type="component" value="Chromosome"/>
</dbReference>
<sequence>MKRMPPVKAQVQDGQLVLSLPQDALLLEQAVQLLELFLAVVPEDRSACLDALTKPEDAAAPLSLDENRYLALIARGLQQRDEQAVRFAEADLFALNEAERLGIKLTARQRNTLIQYYVERQPSDEAAAPTGGSSSEAALARARILAERMRRKR</sequence>
<gene>
    <name evidence="1" type="ORF">FNB15_14380</name>
</gene>